<evidence type="ECO:0000256" key="1">
    <source>
        <dbReference type="ARBA" id="ARBA00022500"/>
    </source>
</evidence>
<gene>
    <name evidence="6" type="ORF">HNR48_000609</name>
</gene>
<keyword evidence="2 3" id="KW-0597">Phosphoprotein</keyword>
<dbReference type="SMART" id="SM00448">
    <property type="entry name" value="REC"/>
    <property type="match status" value="1"/>
</dbReference>
<dbReference type="CDD" id="cd17593">
    <property type="entry name" value="REC_CheC-like"/>
    <property type="match status" value="1"/>
</dbReference>
<keyword evidence="1" id="KW-0145">Chemotaxis</keyword>
<feature type="compositionally biased region" description="Basic and acidic residues" evidence="4">
    <location>
        <begin position="137"/>
        <end position="150"/>
    </location>
</feature>
<organism evidence="6 7">
    <name type="scientific">Pseudoteredinibacter isoporae</name>
    <dbReference type="NCBI Taxonomy" id="570281"/>
    <lineage>
        <taxon>Bacteria</taxon>
        <taxon>Pseudomonadati</taxon>
        <taxon>Pseudomonadota</taxon>
        <taxon>Gammaproteobacteria</taxon>
        <taxon>Cellvibrionales</taxon>
        <taxon>Cellvibrionaceae</taxon>
        <taxon>Pseudoteredinibacter</taxon>
    </lineage>
</organism>
<dbReference type="CDD" id="cd17910">
    <property type="entry name" value="CheC_ClassII"/>
    <property type="match status" value="1"/>
</dbReference>
<dbReference type="AlphaFoldDB" id="A0A7X0JS44"/>
<dbReference type="Gene3D" id="3.40.1550.10">
    <property type="entry name" value="CheC-like"/>
    <property type="match status" value="1"/>
</dbReference>
<dbReference type="SUPFAM" id="SSF52172">
    <property type="entry name" value="CheY-like"/>
    <property type="match status" value="1"/>
</dbReference>
<evidence type="ECO:0000256" key="4">
    <source>
        <dbReference type="SAM" id="MobiDB-lite"/>
    </source>
</evidence>
<dbReference type="PANTHER" id="PTHR44591">
    <property type="entry name" value="STRESS RESPONSE REGULATOR PROTEIN 1"/>
    <property type="match status" value="1"/>
</dbReference>
<evidence type="ECO:0000256" key="3">
    <source>
        <dbReference type="PROSITE-ProRule" id="PRU00169"/>
    </source>
</evidence>
<dbReference type="PROSITE" id="PS50110">
    <property type="entry name" value="RESPONSE_REGULATORY"/>
    <property type="match status" value="1"/>
</dbReference>
<dbReference type="InterPro" id="IPR001789">
    <property type="entry name" value="Sig_transdc_resp-reg_receiver"/>
</dbReference>
<comment type="caution">
    <text evidence="6">The sequence shown here is derived from an EMBL/GenBank/DDBJ whole genome shotgun (WGS) entry which is preliminary data.</text>
</comment>
<keyword evidence="7" id="KW-1185">Reference proteome</keyword>
<accession>A0A7X0JS44</accession>
<name>A0A7X0JS44_9GAMM</name>
<evidence type="ECO:0000256" key="2">
    <source>
        <dbReference type="ARBA" id="ARBA00022553"/>
    </source>
</evidence>
<dbReference type="InterPro" id="IPR011006">
    <property type="entry name" value="CheY-like_superfamily"/>
</dbReference>
<dbReference type="Proteomes" id="UP000528457">
    <property type="component" value="Unassembled WGS sequence"/>
</dbReference>
<dbReference type="Gene3D" id="3.40.50.2300">
    <property type="match status" value="1"/>
</dbReference>
<feature type="modified residue" description="4-aspartylphosphate" evidence="3">
    <location>
        <position position="54"/>
    </location>
</feature>
<sequence>MATPVLICDDSNMARKQCARSLPDGWPVDVSFATNGEEGVEAIKEGKAELLLLDLNMPVMDGYEVLEAIRAQDLETMVVVISGDIQPEARSRVKQLGAIDFIKKPVDKEKLTGMLLEYGIIDAELMKAVEETVAPEPKPEKKAAEKKAAPKELPASANDSVPSELDPLLRDCLQELSNVAMGQAGDMLARLLKVFVELPIPNVNLIEVSELCMAFASVEDFHETSGVCQGFIGSGISGEALLILNDSSFGDMAALLNYKGQLDDSAELEVLMDISNILVGAYLKGLAEQLDLHFSRGAPVVLGQHCDVTQLLETKNQAWNRTLAIELSYAIEDYPIKCDLLLFFTEDSIPHLTHHASYLLDD</sequence>
<dbReference type="InterPro" id="IPR050595">
    <property type="entry name" value="Bact_response_regulator"/>
</dbReference>
<feature type="domain" description="Response regulatory" evidence="5">
    <location>
        <begin position="4"/>
        <end position="119"/>
    </location>
</feature>
<evidence type="ECO:0000259" key="5">
    <source>
        <dbReference type="PROSITE" id="PS50110"/>
    </source>
</evidence>
<protein>
    <submittedName>
        <fullName evidence="6">CheY-like chemotaxis protein</fullName>
    </submittedName>
</protein>
<dbReference type="InterPro" id="IPR028976">
    <property type="entry name" value="CheC-like_sf"/>
</dbReference>
<evidence type="ECO:0000313" key="6">
    <source>
        <dbReference type="EMBL" id="MBB6520331.1"/>
    </source>
</evidence>
<dbReference type="InParanoid" id="A0A7X0JS44"/>
<proteinExistence type="predicted"/>
<reference evidence="6 7" key="1">
    <citation type="submission" date="2020-08" db="EMBL/GenBank/DDBJ databases">
        <title>Genomic Encyclopedia of Type Strains, Phase IV (KMG-IV): sequencing the most valuable type-strain genomes for metagenomic binning, comparative biology and taxonomic classification.</title>
        <authorList>
            <person name="Goeker M."/>
        </authorList>
    </citation>
    <scope>NUCLEOTIDE SEQUENCE [LARGE SCALE GENOMIC DNA]</scope>
    <source>
        <strain evidence="6 7">DSM 22368</strain>
    </source>
</reference>
<dbReference type="RefSeq" id="WP_166851587.1">
    <property type="nucleotide sequence ID" value="NZ_JAAONY010000001.1"/>
</dbReference>
<dbReference type="SUPFAM" id="SSF103039">
    <property type="entry name" value="CheC-like"/>
    <property type="match status" value="1"/>
</dbReference>
<dbReference type="GO" id="GO:0000160">
    <property type="term" value="P:phosphorelay signal transduction system"/>
    <property type="evidence" value="ECO:0007669"/>
    <property type="project" value="InterPro"/>
</dbReference>
<dbReference type="Pfam" id="PF00072">
    <property type="entry name" value="Response_reg"/>
    <property type="match status" value="1"/>
</dbReference>
<dbReference type="EMBL" id="JACHHT010000001">
    <property type="protein sequence ID" value="MBB6520331.1"/>
    <property type="molecule type" value="Genomic_DNA"/>
</dbReference>
<evidence type="ECO:0000313" key="7">
    <source>
        <dbReference type="Proteomes" id="UP000528457"/>
    </source>
</evidence>
<dbReference type="PANTHER" id="PTHR44591:SF24">
    <property type="entry name" value="PROTEIN-GLUTAMATE METHYLESTERASE_PROTEIN-GLUTAMINE GLUTAMINASE 1"/>
    <property type="match status" value="1"/>
</dbReference>
<dbReference type="GO" id="GO:0006935">
    <property type="term" value="P:chemotaxis"/>
    <property type="evidence" value="ECO:0007669"/>
    <property type="project" value="UniProtKB-KW"/>
</dbReference>
<feature type="region of interest" description="Disordered" evidence="4">
    <location>
        <begin position="132"/>
        <end position="162"/>
    </location>
</feature>